<organism evidence="2 3">
    <name type="scientific">Symbiobacterium thermophilum</name>
    <dbReference type="NCBI Taxonomy" id="2734"/>
    <lineage>
        <taxon>Bacteria</taxon>
        <taxon>Bacillati</taxon>
        <taxon>Bacillota</taxon>
        <taxon>Clostridia</taxon>
        <taxon>Eubacteriales</taxon>
        <taxon>Symbiobacteriaceae</taxon>
        <taxon>Symbiobacterium</taxon>
    </lineage>
</organism>
<dbReference type="PANTHER" id="PTHR35333">
    <property type="entry name" value="BETA-LACTAMASE"/>
    <property type="match status" value="1"/>
</dbReference>
<accession>A0A953I0G9</accession>
<dbReference type="InterPro" id="IPR012338">
    <property type="entry name" value="Beta-lactam/transpept-like"/>
</dbReference>
<gene>
    <name evidence="2" type="ORF">CWE10_00515</name>
</gene>
<dbReference type="GO" id="GO:0030655">
    <property type="term" value="P:beta-lactam antibiotic catabolic process"/>
    <property type="evidence" value="ECO:0007669"/>
    <property type="project" value="InterPro"/>
</dbReference>
<feature type="domain" description="Beta-lactamase class A catalytic" evidence="1">
    <location>
        <begin position="110"/>
        <end position="311"/>
    </location>
</feature>
<comment type="caution">
    <text evidence="2">The sequence shown here is derived from an EMBL/GenBank/DDBJ whole genome shotgun (WGS) entry which is preliminary data.</text>
</comment>
<evidence type="ECO:0000313" key="3">
    <source>
        <dbReference type="Proteomes" id="UP000732377"/>
    </source>
</evidence>
<dbReference type="PANTHER" id="PTHR35333:SF3">
    <property type="entry name" value="BETA-LACTAMASE-TYPE TRANSPEPTIDASE FOLD CONTAINING PROTEIN"/>
    <property type="match status" value="1"/>
</dbReference>
<dbReference type="AlphaFoldDB" id="A0A953I0G9"/>
<dbReference type="SUPFAM" id="SSF56601">
    <property type="entry name" value="beta-lactamase/transpeptidase-like"/>
    <property type="match status" value="1"/>
</dbReference>
<proteinExistence type="predicted"/>
<evidence type="ECO:0000259" key="1">
    <source>
        <dbReference type="Pfam" id="PF13354"/>
    </source>
</evidence>
<dbReference type="Gene3D" id="3.40.710.10">
    <property type="entry name" value="DD-peptidase/beta-lactamase superfamily"/>
    <property type="match status" value="1"/>
</dbReference>
<dbReference type="Proteomes" id="UP000732377">
    <property type="component" value="Unassembled WGS sequence"/>
</dbReference>
<evidence type="ECO:0000313" key="2">
    <source>
        <dbReference type="EMBL" id="MBY6274692.1"/>
    </source>
</evidence>
<dbReference type="InterPro" id="IPR045155">
    <property type="entry name" value="Beta-lactam_cat"/>
</dbReference>
<dbReference type="EMBL" id="PIUK01000002">
    <property type="protein sequence ID" value="MBY6274692.1"/>
    <property type="molecule type" value="Genomic_DNA"/>
</dbReference>
<dbReference type="Pfam" id="PF13354">
    <property type="entry name" value="Beta-lactamase2"/>
    <property type="match status" value="1"/>
</dbReference>
<dbReference type="InterPro" id="IPR000871">
    <property type="entry name" value="Beta-lactam_class-A"/>
</dbReference>
<name>A0A953I0G9_SYMTR</name>
<sequence length="360" mass="39808">MIPPRRPLAPPGRDTTSVPRCVRCRSVARNSVYPLSFYGVIVYVRRSVTGVRTQAAAWALLSLLTLSTAPELPTMQERDPLPTVYASPIPPSHIAEAVSRAMADFPGEYSVALEDLLTGQRWLHNADRLYHPASTVKVPVALYALEQYRAGKIGWGDLIEYTEADVEPPLTGAFEAAEFGDLYPVQDLVHWALAYSDNVAVNMLGRRLGWGNIERWTETIGGRLTHEDRLPRASALSVLHWWRHLHVLSLEDPESASLIVRPLLAATYRGRITAGLPDGVPHMHKYGSYEGSYHDSAIVYATRPYILVVLTEGAPLEEADAAIARLSAEIYRVMTASHSTPLVPVWSADALQTFVGPRKE</sequence>
<dbReference type="GO" id="GO:0008800">
    <property type="term" value="F:beta-lactamase activity"/>
    <property type="evidence" value="ECO:0007669"/>
    <property type="project" value="InterPro"/>
</dbReference>
<protein>
    <recommendedName>
        <fullName evidence="1">Beta-lactamase class A catalytic domain-containing protein</fullName>
    </recommendedName>
</protein>
<dbReference type="GO" id="GO:0046677">
    <property type="term" value="P:response to antibiotic"/>
    <property type="evidence" value="ECO:0007669"/>
    <property type="project" value="InterPro"/>
</dbReference>
<reference evidence="2" key="1">
    <citation type="submission" date="2017-11" db="EMBL/GenBank/DDBJ databases">
        <title>Three new genomes from thermophilic consortium.</title>
        <authorList>
            <person name="Quaggio R."/>
            <person name="Amgarten D."/>
            <person name="Setubal J.C."/>
        </authorList>
    </citation>
    <scope>NUCLEOTIDE SEQUENCE</scope>
    <source>
        <strain evidence="2">ZCTH01-B2</strain>
    </source>
</reference>